<dbReference type="Pfam" id="PF00480">
    <property type="entry name" value="ROK"/>
    <property type="match status" value="1"/>
</dbReference>
<comment type="similarity">
    <text evidence="1">Belongs to the ROK (NagC/XylR) family.</text>
</comment>
<dbReference type="Proteomes" id="UP000287605">
    <property type="component" value="Unassembled WGS sequence"/>
</dbReference>
<dbReference type="OrthoDB" id="9795247at2"/>
<accession>A0A430B1B7</accession>
<sequence length="288" mass="31598">MILAFDIGGSAIKYGLWNDTDLVAKGNLVLPDSWEEMKQRLVEVYQTNQKNGKIEGVAFSAPGLVNENLGQIQGVSAVPYIHNFPIIDELSSIFGVPVTMENDANCAALAEAWLGAAKDSASALFVVVGSGVGGSIIFNGQLYKGSNLFGGEFGYMKFSDNTTWSEVGSWVKTVAKYNNVTEKKVTGKEMIELVKSHDLLAVELFERFTRNTAVGIYNLLVAFDPGLIVIGGGISADEYWMEQLKLQLKKIMLENQVTHMTYDIKPCVYRNDANLVGAVYHHINTISR</sequence>
<dbReference type="SUPFAM" id="SSF53067">
    <property type="entry name" value="Actin-like ATPase domain"/>
    <property type="match status" value="1"/>
</dbReference>
<dbReference type="RefSeq" id="WP_126807664.1">
    <property type="nucleotide sequence ID" value="NZ_NGKA01000004.1"/>
</dbReference>
<organism evidence="2 3">
    <name type="scientific">Vagococcus elongatus</name>
    <dbReference type="NCBI Taxonomy" id="180344"/>
    <lineage>
        <taxon>Bacteria</taxon>
        <taxon>Bacillati</taxon>
        <taxon>Bacillota</taxon>
        <taxon>Bacilli</taxon>
        <taxon>Lactobacillales</taxon>
        <taxon>Enterococcaceae</taxon>
        <taxon>Vagococcus</taxon>
    </lineage>
</organism>
<evidence type="ECO:0008006" key="4">
    <source>
        <dbReference type="Google" id="ProtNLM"/>
    </source>
</evidence>
<comment type="caution">
    <text evidence="2">The sequence shown here is derived from an EMBL/GenBank/DDBJ whole genome shotgun (WGS) entry which is preliminary data.</text>
</comment>
<evidence type="ECO:0000313" key="2">
    <source>
        <dbReference type="EMBL" id="RSU14089.1"/>
    </source>
</evidence>
<evidence type="ECO:0000313" key="3">
    <source>
        <dbReference type="Proteomes" id="UP000287605"/>
    </source>
</evidence>
<dbReference type="AlphaFoldDB" id="A0A430B1B7"/>
<dbReference type="CDD" id="cd24152">
    <property type="entry name" value="ASKHA_NBD_ROK-like"/>
    <property type="match status" value="1"/>
</dbReference>
<dbReference type="PANTHER" id="PTHR18964">
    <property type="entry name" value="ROK (REPRESSOR, ORF, KINASE) FAMILY"/>
    <property type="match status" value="1"/>
</dbReference>
<dbReference type="Gene3D" id="3.30.420.40">
    <property type="match status" value="2"/>
</dbReference>
<keyword evidence="3" id="KW-1185">Reference proteome</keyword>
<gene>
    <name evidence="2" type="ORF">CBF29_04185</name>
</gene>
<evidence type="ECO:0000256" key="1">
    <source>
        <dbReference type="ARBA" id="ARBA00006479"/>
    </source>
</evidence>
<dbReference type="InterPro" id="IPR043129">
    <property type="entry name" value="ATPase_NBD"/>
</dbReference>
<dbReference type="EMBL" id="NGKA01000004">
    <property type="protein sequence ID" value="RSU14089.1"/>
    <property type="molecule type" value="Genomic_DNA"/>
</dbReference>
<name>A0A430B1B7_9ENTE</name>
<proteinExistence type="inferred from homology"/>
<protein>
    <recommendedName>
        <fullName evidence="4">N-acetylmannosamine kinase</fullName>
    </recommendedName>
</protein>
<dbReference type="InterPro" id="IPR000600">
    <property type="entry name" value="ROK"/>
</dbReference>
<reference evidence="2 3" key="1">
    <citation type="submission" date="2017-05" db="EMBL/GenBank/DDBJ databases">
        <title>Vagococcus spp. assemblies.</title>
        <authorList>
            <person name="Gulvik C.A."/>
        </authorList>
    </citation>
    <scope>NUCLEOTIDE SEQUENCE [LARGE SCALE GENOMIC DNA]</scope>
    <source>
        <strain evidence="2 3">CCUG 51432</strain>
    </source>
</reference>
<dbReference type="PANTHER" id="PTHR18964:SF170">
    <property type="entry name" value="SUGAR KINASE"/>
    <property type="match status" value="1"/>
</dbReference>